<accession>A0A4Q2SEA3</accession>
<dbReference type="RefSeq" id="WP_129455463.1">
    <property type="nucleotide sequence ID" value="NZ_JACXYX010000006.1"/>
</dbReference>
<evidence type="ECO:0008006" key="3">
    <source>
        <dbReference type="Google" id="ProtNLM"/>
    </source>
</evidence>
<evidence type="ECO:0000313" key="2">
    <source>
        <dbReference type="Proteomes" id="UP000293291"/>
    </source>
</evidence>
<dbReference type="Proteomes" id="UP000293291">
    <property type="component" value="Unassembled WGS sequence"/>
</dbReference>
<organism evidence="1 2">
    <name type="scientific">Nocardioides ganghwensis</name>
    <dbReference type="NCBI Taxonomy" id="252230"/>
    <lineage>
        <taxon>Bacteria</taxon>
        <taxon>Bacillati</taxon>
        <taxon>Actinomycetota</taxon>
        <taxon>Actinomycetes</taxon>
        <taxon>Propionibacteriales</taxon>
        <taxon>Nocardioidaceae</taxon>
        <taxon>Nocardioides</taxon>
    </lineage>
</organism>
<reference evidence="1 2" key="1">
    <citation type="submission" date="2019-01" db="EMBL/GenBank/DDBJ databases">
        <title>Novel species of Nocardioides.</title>
        <authorList>
            <person name="Liu Q."/>
            <person name="Xin Y.-H."/>
        </authorList>
    </citation>
    <scope>NUCLEOTIDE SEQUENCE [LARGE SCALE GENOMIC DNA]</scope>
    <source>
        <strain evidence="1 2">CGMCC 4.6875</strain>
    </source>
</reference>
<proteinExistence type="predicted"/>
<dbReference type="Pfam" id="PF18986">
    <property type="entry name" value="DUF5719"/>
    <property type="match status" value="1"/>
</dbReference>
<dbReference type="AlphaFoldDB" id="A0A4Q2SEA3"/>
<protein>
    <recommendedName>
        <fullName evidence="3">Secreted protein</fullName>
    </recommendedName>
</protein>
<comment type="caution">
    <text evidence="1">The sequence shown here is derived from an EMBL/GenBank/DDBJ whole genome shotgun (WGS) entry which is preliminary data.</text>
</comment>
<evidence type="ECO:0000313" key="1">
    <source>
        <dbReference type="EMBL" id="RYC01163.1"/>
    </source>
</evidence>
<dbReference type="OrthoDB" id="3729011at2"/>
<dbReference type="InterPro" id="IPR043777">
    <property type="entry name" value="DUF5719"/>
</dbReference>
<gene>
    <name evidence="1" type="ORF">EUA07_12315</name>
</gene>
<dbReference type="EMBL" id="SDWU01000012">
    <property type="protein sequence ID" value="RYC01163.1"/>
    <property type="molecule type" value="Genomic_DNA"/>
</dbReference>
<name>A0A4Q2SEA3_9ACTN</name>
<sequence>MIPLLTVAALAVVRPAEEAPTTRAPADAPLDRATAVCPPRLPGADEVRFGSSSLASGEIALRVGREEDAETLVDGVAARTERQYVVVGASGETAPGLVVSRSGAGSALGCDSPAPERWFTGVGASAEHASTLTLVNPDKGPAVADVTVWDGSGVVDVPALRGVRVPGGRSTSFDLATVVPNRDALAVRVTVTRGRLASTVVDVVDPVGRDAPVREWLPAQAAPATTSYVAGLGTSAADRVLTVANPGDSEVRVALKLASEESEFAPAGVEEVTVAPGSVREVDLSGVLRGPALQGVQALRLESTGPVTASLRTRTATDLALSVAGSTVTGEAAVALPDGSKRLVLVGADAPGVVTLRAWDADGNPVVRERRVEVDPATASRLRLPDDAVLAVVGVERTGVVAALEVTDRGLSVLPLSQLETTSQVPDVRPAQR</sequence>
<keyword evidence="2" id="KW-1185">Reference proteome</keyword>